<accession>A0A1Q3CEP2</accession>
<evidence type="ECO:0000313" key="4">
    <source>
        <dbReference type="EMBL" id="GAV78563.1"/>
    </source>
</evidence>
<dbReference type="STRING" id="3775.A0A1Q3CEP2"/>
<evidence type="ECO:0000313" key="5">
    <source>
        <dbReference type="Proteomes" id="UP000187406"/>
    </source>
</evidence>
<evidence type="ECO:0000256" key="3">
    <source>
        <dbReference type="ARBA" id="ARBA00023004"/>
    </source>
</evidence>
<gene>
    <name evidence="4" type="ORF">CFOL_v3_22029</name>
</gene>
<proteinExistence type="inferred from homology"/>
<dbReference type="PANTHER" id="PTHR24286">
    <property type="entry name" value="CYTOCHROME P450 26"/>
    <property type="match status" value="1"/>
</dbReference>
<dbReference type="GO" id="GO:0020037">
    <property type="term" value="F:heme binding"/>
    <property type="evidence" value="ECO:0007669"/>
    <property type="project" value="InterPro"/>
</dbReference>
<dbReference type="PANTHER" id="PTHR24286:SF305">
    <property type="entry name" value="CYTOCHROME P450 708A2"/>
    <property type="match status" value="1"/>
</dbReference>
<reference evidence="5" key="1">
    <citation type="submission" date="2016-04" db="EMBL/GenBank/DDBJ databases">
        <title>Cephalotus genome sequencing.</title>
        <authorList>
            <person name="Fukushima K."/>
            <person name="Hasebe M."/>
            <person name="Fang X."/>
        </authorList>
    </citation>
    <scope>NUCLEOTIDE SEQUENCE [LARGE SCALE GENOMIC DNA]</scope>
    <source>
        <strain evidence="5">cv. St1</strain>
    </source>
</reference>
<dbReference type="OrthoDB" id="1372046at2759"/>
<dbReference type="GO" id="GO:0016705">
    <property type="term" value="F:oxidoreductase activity, acting on paired donors, with incorporation or reduction of molecular oxygen"/>
    <property type="evidence" value="ECO:0007669"/>
    <property type="project" value="InterPro"/>
</dbReference>
<dbReference type="GO" id="GO:0016132">
    <property type="term" value="P:brassinosteroid biosynthetic process"/>
    <property type="evidence" value="ECO:0007669"/>
    <property type="project" value="TreeGrafter"/>
</dbReference>
<keyword evidence="2" id="KW-0479">Metal-binding</keyword>
<sequence>MWSIGLFFVASVLICITRYTYKWRNPTPARSMGLPLIGETIQFCIPSNYLDILTFFKKRLKRIVIHYSCLTILQYVNAYGTLFRTSLVGRQVVVLADPELTIFFFQQKGKLIEMWYLDSFAKPFRQDGSANASGYIHKYLRNVILGHFGRHNSLKDKLLPEVEAWVLKTLNAWSTKEFVEVKHSTNISQIVITIFYFTSTELFSYDPKETSDSIREAFINLNGLMSFPLNIPGTTFHKCQMIICSFNLNL</sequence>
<dbReference type="SUPFAM" id="SSF48264">
    <property type="entry name" value="Cytochrome P450"/>
    <property type="match status" value="1"/>
</dbReference>
<keyword evidence="5" id="KW-1185">Reference proteome</keyword>
<name>A0A1Q3CEP2_CEPFO</name>
<evidence type="ECO:0000256" key="2">
    <source>
        <dbReference type="ARBA" id="ARBA00022723"/>
    </source>
</evidence>
<dbReference type="EMBL" id="BDDD01001829">
    <property type="protein sequence ID" value="GAV78563.1"/>
    <property type="molecule type" value="Genomic_DNA"/>
</dbReference>
<dbReference type="GO" id="GO:0005506">
    <property type="term" value="F:iron ion binding"/>
    <property type="evidence" value="ECO:0007669"/>
    <property type="project" value="InterPro"/>
</dbReference>
<protein>
    <submittedName>
        <fullName evidence="4">p450 domain-containing protein</fullName>
    </submittedName>
</protein>
<dbReference type="InParanoid" id="A0A1Q3CEP2"/>
<dbReference type="InterPro" id="IPR036396">
    <property type="entry name" value="Cyt_P450_sf"/>
</dbReference>
<dbReference type="AlphaFoldDB" id="A0A1Q3CEP2"/>
<organism evidence="4 5">
    <name type="scientific">Cephalotus follicularis</name>
    <name type="common">Albany pitcher plant</name>
    <dbReference type="NCBI Taxonomy" id="3775"/>
    <lineage>
        <taxon>Eukaryota</taxon>
        <taxon>Viridiplantae</taxon>
        <taxon>Streptophyta</taxon>
        <taxon>Embryophyta</taxon>
        <taxon>Tracheophyta</taxon>
        <taxon>Spermatophyta</taxon>
        <taxon>Magnoliopsida</taxon>
        <taxon>eudicotyledons</taxon>
        <taxon>Gunneridae</taxon>
        <taxon>Pentapetalae</taxon>
        <taxon>rosids</taxon>
        <taxon>fabids</taxon>
        <taxon>Oxalidales</taxon>
        <taxon>Cephalotaceae</taxon>
        <taxon>Cephalotus</taxon>
    </lineage>
</organism>
<evidence type="ECO:0000256" key="1">
    <source>
        <dbReference type="ARBA" id="ARBA00010617"/>
    </source>
</evidence>
<comment type="similarity">
    <text evidence="1">Belongs to the cytochrome P450 family.</text>
</comment>
<dbReference type="Proteomes" id="UP000187406">
    <property type="component" value="Unassembled WGS sequence"/>
</dbReference>
<dbReference type="GO" id="GO:0004497">
    <property type="term" value="F:monooxygenase activity"/>
    <property type="evidence" value="ECO:0007669"/>
    <property type="project" value="InterPro"/>
</dbReference>
<dbReference type="Gene3D" id="1.10.630.10">
    <property type="entry name" value="Cytochrome P450"/>
    <property type="match status" value="1"/>
</dbReference>
<comment type="caution">
    <text evidence="4">The sequence shown here is derived from an EMBL/GenBank/DDBJ whole genome shotgun (WGS) entry which is preliminary data.</text>
</comment>
<keyword evidence="3" id="KW-0408">Iron</keyword>
<dbReference type="GO" id="GO:0010268">
    <property type="term" value="P:brassinosteroid homeostasis"/>
    <property type="evidence" value="ECO:0007669"/>
    <property type="project" value="TreeGrafter"/>
</dbReference>
<dbReference type="GO" id="GO:0016125">
    <property type="term" value="P:sterol metabolic process"/>
    <property type="evidence" value="ECO:0007669"/>
    <property type="project" value="TreeGrafter"/>
</dbReference>